<name>A0A1H8ZZ20_9PSEU</name>
<proteinExistence type="predicted"/>
<feature type="transmembrane region" description="Helical" evidence="1">
    <location>
        <begin position="99"/>
        <end position="116"/>
    </location>
</feature>
<dbReference type="STRING" id="402600.SAMN05216188_101211"/>
<keyword evidence="1" id="KW-1133">Transmembrane helix</keyword>
<dbReference type="Pfam" id="PF13630">
    <property type="entry name" value="SdpI"/>
    <property type="match status" value="1"/>
</dbReference>
<accession>A0A1H8ZZ20</accession>
<evidence type="ECO:0000313" key="2">
    <source>
        <dbReference type="EMBL" id="SEP69712.1"/>
    </source>
</evidence>
<dbReference type="EMBL" id="FOFR01000001">
    <property type="protein sequence ID" value="SEP69712.1"/>
    <property type="molecule type" value="Genomic_DNA"/>
</dbReference>
<organism evidence="2 3">
    <name type="scientific">Lentzea xinjiangensis</name>
    <dbReference type="NCBI Taxonomy" id="402600"/>
    <lineage>
        <taxon>Bacteria</taxon>
        <taxon>Bacillati</taxon>
        <taxon>Actinomycetota</taxon>
        <taxon>Actinomycetes</taxon>
        <taxon>Pseudonocardiales</taxon>
        <taxon>Pseudonocardiaceae</taxon>
        <taxon>Lentzea</taxon>
    </lineage>
</organism>
<reference evidence="3" key="1">
    <citation type="submission" date="2016-10" db="EMBL/GenBank/DDBJ databases">
        <authorList>
            <person name="Varghese N."/>
            <person name="Submissions S."/>
        </authorList>
    </citation>
    <scope>NUCLEOTIDE SEQUENCE [LARGE SCALE GENOMIC DNA]</scope>
    <source>
        <strain evidence="3">CGMCC 4.3525</strain>
    </source>
</reference>
<evidence type="ECO:0000256" key="1">
    <source>
        <dbReference type="SAM" id="Phobius"/>
    </source>
</evidence>
<feature type="transmembrane region" description="Helical" evidence="1">
    <location>
        <begin position="122"/>
        <end position="141"/>
    </location>
</feature>
<protein>
    <submittedName>
        <fullName evidence="2">SdpI/YhfL protein family protein</fullName>
    </submittedName>
</protein>
<keyword evidence="1" id="KW-0472">Membrane</keyword>
<evidence type="ECO:0000313" key="3">
    <source>
        <dbReference type="Proteomes" id="UP000199352"/>
    </source>
</evidence>
<feature type="transmembrane region" description="Helical" evidence="1">
    <location>
        <begin position="42"/>
        <end position="63"/>
    </location>
</feature>
<dbReference type="Proteomes" id="UP000199352">
    <property type="component" value="Unassembled WGS sequence"/>
</dbReference>
<dbReference type="InterPro" id="IPR025962">
    <property type="entry name" value="SdpI/YhfL"/>
</dbReference>
<dbReference type="AlphaFoldDB" id="A0A1H8ZZ20"/>
<keyword evidence="3" id="KW-1185">Reference proteome</keyword>
<keyword evidence="1" id="KW-0812">Transmembrane</keyword>
<sequence length="173" mass="16968">MNGVTCVAPEAWARRRAWRAAHPAGVTVGGTRVEAYPHGVNIVLSVVLGVLGVALGAVGLLGLQGKLRRNRFAGVRTAAALRDEETFALANRVAGVPNVAAGAVAVVSGAMAFVMVDLAVTAGIIGLVGALVIAAAGGVMGHRAAAMLPEPVKPKGCGGCACGGGGCSPLAGL</sequence>
<gene>
    <name evidence="2" type="ORF">SAMN05216188_101211</name>
</gene>